<dbReference type="Proteomes" id="UP000224956">
    <property type="component" value="Segment"/>
</dbReference>
<feature type="coiled-coil region" evidence="1">
    <location>
        <begin position="121"/>
        <end position="154"/>
    </location>
</feature>
<keyword evidence="1" id="KW-0175">Coiled coil</keyword>
<evidence type="ECO:0000313" key="2">
    <source>
        <dbReference type="EMBL" id="AOT23212.1"/>
    </source>
</evidence>
<sequence>MSRPTSAPSTPAGRFRFRVDSPTHPCRLPYMSNTTITYQGRKFELSTYVDPYPGKNGRDRIYYNDVCCRCGGSGVYRWWTSLGQAAGTCFNCLGAGKVERSNAVSTLRRQAKEDALWREYGDQLRAEMQAAAEAAEAERQRREWEEAWEEAHREQARRAALNNEVVGEVGERVRNIEATVQVSTSFERASFTGYGTDLVKLVIFKLDDGRVIKSTGTGLNLYGLDRGDRVKLTGTVKGYGEYKGQRQTILQRVKVEVVEAANPGD</sequence>
<accession>A0A1D8EQ89</accession>
<dbReference type="EMBL" id="KX621007">
    <property type="protein sequence ID" value="AOT23212.1"/>
    <property type="molecule type" value="Genomic_DNA"/>
</dbReference>
<name>A0A1D8EQ89_9CAUD</name>
<evidence type="ECO:0008006" key="4">
    <source>
        <dbReference type="Google" id="ProtNLM"/>
    </source>
</evidence>
<protein>
    <recommendedName>
        <fullName evidence="4">SsDNA binding protein</fullName>
    </recommendedName>
</protein>
<evidence type="ECO:0000256" key="1">
    <source>
        <dbReference type="SAM" id="Coils"/>
    </source>
</evidence>
<evidence type="ECO:0000313" key="3">
    <source>
        <dbReference type="Proteomes" id="UP000224956"/>
    </source>
</evidence>
<reference evidence="2 3" key="1">
    <citation type="submission" date="2016-07" db="EMBL/GenBank/DDBJ databases">
        <authorList>
            <person name="Henderson J.H."/>
            <person name="Agbayani G."/>
            <person name="Akanbi A."/>
            <person name="Allen L."/>
            <person name="Anton T."/>
            <person name="Bauer V."/>
            <person name="Benoit R."/>
            <person name="Bhakta Y."/>
            <person name="Binongcal M.A."/>
            <person name="Bobovsky T."/>
            <person name="Bual H."/>
            <person name="Calley B."/>
            <person name="Clark M."/>
            <person name="Conahan B."/>
            <person name="Cone E."/>
            <person name="Dardis C."/>
            <person name="Fangman M."/>
            <person name="Flatgard B."/>
            <person name="Focht K."/>
            <person name="Geraci K."/>
            <person name="Goodwin B."/>
            <person name="Hanson H."/>
            <person name="Hunt G."/>
            <person name="Hutton S."/>
            <person name="Illback M."/>
            <person name="Jamsa A."/>
            <person name="Konzek B."/>
            <person name="Kraus A."/>
            <person name="Kuenzi M."/>
            <person name="Laird K."/>
            <person name="Lieb M."/>
            <person name="MacKenzie A."/>
            <person name="Maurer K."/>
            <person name="Miera M."/>
            <person name="Mishler B."/>
            <person name="Naughton C."/>
            <person name="Nease R."/>
            <person name="Nelson B."/>
            <person name="Nigg N."/>
            <person name="O'Sullivan K."/>
            <person name="Orion I."/>
            <person name="Peterson C."/>
            <person name="Peterson S."/>
            <person name="Roletto M."/>
            <person name="Rush L."/>
            <person name="Schlatter T."/>
            <person name="Seidl R."/>
            <person name="Sevy E."/>
            <person name="Sonderby V."/>
            <person name="Souers H."/>
            <person name="Syvertson H."/>
            <person name="Taggard K."/>
            <person name="Takasugi J."/>
            <person name="Tietge S."/>
            <person name="Vasquez C."/>
            <person name="Velasco R."/>
            <person name="Virk M."/>
            <person name="Vologdin S."/>
            <person name="Wing S."/>
            <person name="Winslow J."/>
            <person name="Young E."/>
            <person name="Cunanan N."/>
            <person name="Dasiuk E."/>
            <person name="Fudge K."/>
            <person name="Murphy A."/>
            <person name="Poxleitner M.K."/>
            <person name="Ettinger A.-S.H."/>
            <person name="Anders K.R."/>
            <person name="Schaff J.E."/>
            <person name="Dashiell C.L."/>
            <person name="Macialek J.A."/>
            <person name="Braun M.A."/>
            <person name="Delesalle V.A."/>
            <person name="Hughes L.E."/>
            <person name="Ware V.C."/>
            <person name="Bradley K.W."/>
            <person name="Barker L.P."/>
            <person name="Asai D.J."/>
            <person name="Bowman C.A."/>
            <person name="Russell D.A."/>
            <person name="Pope W.H."/>
            <person name="Jacobs-Sera D."/>
            <person name="Hendrix R.W."/>
            <person name="Hatfull G.F."/>
        </authorList>
    </citation>
    <scope>NUCLEOTIDE SEQUENCE [LARGE SCALE GENOMIC DNA]</scope>
</reference>
<gene>
    <name evidence="2" type="ORF">SEA_TAQUITO_92</name>
</gene>
<keyword evidence="3" id="KW-1185">Reference proteome</keyword>
<organism evidence="2 3">
    <name type="scientific">Mycobacterium phage Taquito</name>
    <dbReference type="NCBI Taxonomy" id="1897500"/>
    <lineage>
        <taxon>Viruses</taxon>
        <taxon>Duplodnaviria</taxon>
        <taxon>Heunggongvirae</taxon>
        <taxon>Uroviricota</taxon>
        <taxon>Caudoviricetes</taxon>
        <taxon>Weiservirinae</taxon>
        <taxon>Fionnbharthvirus</taxon>
        <taxon>Fionnbharthvirus taquito</taxon>
    </lineage>
</organism>
<proteinExistence type="predicted"/>